<feature type="transmembrane region" description="Helical" evidence="7">
    <location>
        <begin position="460"/>
        <end position="480"/>
    </location>
</feature>
<keyword evidence="4 7" id="KW-1133">Transmembrane helix</keyword>
<evidence type="ECO:0000256" key="5">
    <source>
        <dbReference type="ARBA" id="ARBA00023136"/>
    </source>
</evidence>
<dbReference type="GO" id="GO:0005886">
    <property type="term" value="C:plasma membrane"/>
    <property type="evidence" value="ECO:0007669"/>
    <property type="project" value="UniProtKB-SubCell"/>
</dbReference>
<feature type="transmembrane region" description="Helical" evidence="7">
    <location>
        <begin position="29"/>
        <end position="53"/>
    </location>
</feature>
<dbReference type="PROSITE" id="PS50850">
    <property type="entry name" value="MFS"/>
    <property type="match status" value="1"/>
</dbReference>
<dbReference type="PANTHER" id="PTHR42718">
    <property type="entry name" value="MAJOR FACILITATOR SUPERFAMILY MULTIDRUG TRANSPORTER MFSC"/>
    <property type="match status" value="1"/>
</dbReference>
<proteinExistence type="predicted"/>
<name>Q0RVX5_RHOJR</name>
<feature type="transmembrane region" description="Helical" evidence="7">
    <location>
        <begin position="96"/>
        <end position="115"/>
    </location>
</feature>
<organism evidence="9 10">
    <name type="scientific">Rhodococcus jostii (strain RHA1)</name>
    <dbReference type="NCBI Taxonomy" id="101510"/>
    <lineage>
        <taxon>Bacteria</taxon>
        <taxon>Bacillati</taxon>
        <taxon>Actinomycetota</taxon>
        <taxon>Actinomycetes</taxon>
        <taxon>Mycobacteriales</taxon>
        <taxon>Nocardiaceae</taxon>
        <taxon>Rhodococcus</taxon>
    </lineage>
</organism>
<sequence>MTDSPSSAQPDGATPPIPNDPGPAVRTNAVVAVLAFAGVVAAVMQTLVVPLIGELPELLDTTRSNATWVVTATLLAAAVATPISGRLGDLYGKRRIMLGCSALLVAGSLVCALSTSVVPMIAGRALQGAAMGLIPLGISAMRDLLPPEKFGTSIALMSASMGIGGALGLPVAAAVAEYSNWRTLFWGSTVLAVAIAALIYFLIPATPVTARGTFDPVGAIGLGIGLICLLLGVSKGADWGWTSGTTLGLLVGAVVVLLAWGWFELRTRDPLVDLRVTARPVVLLTNLSSVVIGFAMYAQSLIVPQLLQLLQLPTETGYGLGQDMLEMGLWMAPGGFMMMLISPVGARISHARGPKTTLALGAAVVAVGYLAAVGLMGSTWGLLVAVCITSGGVGFAYGAMPALIMGSVPISETGSATSFNTLMRSIGTSVSAAVVGVVLAHMTTTDFGGVPLPSESGFQVGLLIGAAVAAVAALLALLIPTRAAREAEERIEHAIDEVDAEAAVAVRR</sequence>
<feature type="transmembrane region" description="Helical" evidence="7">
    <location>
        <begin position="184"/>
        <end position="202"/>
    </location>
</feature>
<feature type="transmembrane region" description="Helical" evidence="7">
    <location>
        <begin position="281"/>
        <end position="307"/>
    </location>
</feature>
<dbReference type="KEGG" id="rha:RHA1_ro10372"/>
<evidence type="ECO:0000313" key="9">
    <source>
        <dbReference type="EMBL" id="ABH00561.1"/>
    </source>
</evidence>
<dbReference type="Proteomes" id="UP000008710">
    <property type="component" value="Plasmid pRHL2"/>
</dbReference>
<feature type="transmembrane region" description="Helical" evidence="7">
    <location>
        <begin position="358"/>
        <end position="376"/>
    </location>
</feature>
<feature type="transmembrane region" description="Helical" evidence="7">
    <location>
        <begin position="327"/>
        <end position="346"/>
    </location>
</feature>
<geneLocation type="plasmid" evidence="9 10">
    <name>pRHL2</name>
</geneLocation>
<gene>
    <name evidence="9" type="ordered locus">RHA1_ro10372</name>
</gene>
<accession>Q0RVX5</accession>
<keyword evidence="2" id="KW-0813">Transport</keyword>
<keyword evidence="3 7" id="KW-0812">Transmembrane</keyword>
<feature type="transmembrane region" description="Helical" evidence="7">
    <location>
        <begin position="65"/>
        <end position="84"/>
    </location>
</feature>
<dbReference type="AlphaFoldDB" id="Q0RVX5"/>
<dbReference type="GO" id="GO:0022857">
    <property type="term" value="F:transmembrane transporter activity"/>
    <property type="evidence" value="ECO:0007669"/>
    <property type="project" value="InterPro"/>
</dbReference>
<evidence type="ECO:0000256" key="6">
    <source>
        <dbReference type="SAM" id="MobiDB-lite"/>
    </source>
</evidence>
<reference evidence="10" key="1">
    <citation type="journal article" date="2006" name="Proc. Natl. Acad. Sci. U.S.A.">
        <title>The complete genome of Rhodococcus sp. RHA1 provides insights into a catabolic powerhouse.</title>
        <authorList>
            <person name="McLeod M.P."/>
            <person name="Warren R.L."/>
            <person name="Hsiao W.W.L."/>
            <person name="Araki N."/>
            <person name="Myhre M."/>
            <person name="Fernandes C."/>
            <person name="Miyazawa D."/>
            <person name="Wong W."/>
            <person name="Lillquist A.L."/>
            <person name="Wang D."/>
            <person name="Dosanjh M."/>
            <person name="Hara H."/>
            <person name="Petrescu A."/>
            <person name="Morin R.D."/>
            <person name="Yang G."/>
            <person name="Stott J.M."/>
            <person name="Schein J.E."/>
            <person name="Shin H."/>
            <person name="Smailus D."/>
            <person name="Siddiqui A.S."/>
            <person name="Marra M.A."/>
            <person name="Jones S.J.M."/>
            <person name="Holt R."/>
            <person name="Brinkman F.S.L."/>
            <person name="Miyauchi K."/>
            <person name="Fukuda M."/>
            <person name="Davies J.E."/>
            <person name="Mohn W.W."/>
            <person name="Eltis L.D."/>
        </authorList>
    </citation>
    <scope>NUCLEOTIDE SEQUENCE [LARGE SCALE GENOMIC DNA]</scope>
    <source>
        <strain evidence="10">RHA1</strain>
    </source>
</reference>
<evidence type="ECO:0000259" key="8">
    <source>
        <dbReference type="PROSITE" id="PS50850"/>
    </source>
</evidence>
<dbReference type="InterPro" id="IPR011701">
    <property type="entry name" value="MFS"/>
</dbReference>
<evidence type="ECO:0000256" key="4">
    <source>
        <dbReference type="ARBA" id="ARBA00022989"/>
    </source>
</evidence>
<feature type="transmembrane region" description="Helical" evidence="7">
    <location>
        <begin position="239"/>
        <end position="260"/>
    </location>
</feature>
<evidence type="ECO:0000256" key="7">
    <source>
        <dbReference type="SAM" id="Phobius"/>
    </source>
</evidence>
<feature type="region of interest" description="Disordered" evidence="6">
    <location>
        <begin position="1"/>
        <end position="21"/>
    </location>
</feature>
<dbReference type="PANTHER" id="PTHR42718:SF9">
    <property type="entry name" value="MAJOR FACILITATOR SUPERFAMILY MULTIDRUG TRANSPORTER MFSC"/>
    <property type="match status" value="1"/>
</dbReference>
<dbReference type="SUPFAM" id="SSF103473">
    <property type="entry name" value="MFS general substrate transporter"/>
    <property type="match status" value="1"/>
</dbReference>
<evidence type="ECO:0000313" key="10">
    <source>
        <dbReference type="Proteomes" id="UP000008710"/>
    </source>
</evidence>
<dbReference type="InterPro" id="IPR036259">
    <property type="entry name" value="MFS_trans_sf"/>
</dbReference>
<comment type="subcellular location">
    <subcellularLocation>
        <location evidence="1">Cell membrane</location>
        <topology evidence="1">Multi-pass membrane protein</topology>
    </subcellularLocation>
</comment>
<evidence type="ECO:0000256" key="2">
    <source>
        <dbReference type="ARBA" id="ARBA00022448"/>
    </source>
</evidence>
<evidence type="ECO:0000256" key="1">
    <source>
        <dbReference type="ARBA" id="ARBA00004651"/>
    </source>
</evidence>
<dbReference type="InterPro" id="IPR020846">
    <property type="entry name" value="MFS_dom"/>
</dbReference>
<feature type="domain" description="Major facilitator superfamily (MFS) profile" evidence="8">
    <location>
        <begin position="30"/>
        <end position="484"/>
    </location>
</feature>
<dbReference type="CDD" id="cd17504">
    <property type="entry name" value="MFS_MMR_MDR_like"/>
    <property type="match status" value="1"/>
</dbReference>
<dbReference type="Gene3D" id="1.20.1250.20">
    <property type="entry name" value="MFS general substrate transporter like domains"/>
    <property type="match status" value="2"/>
</dbReference>
<keyword evidence="5 7" id="KW-0472">Membrane</keyword>
<dbReference type="Pfam" id="PF07690">
    <property type="entry name" value="MFS_1"/>
    <property type="match status" value="1"/>
</dbReference>
<feature type="transmembrane region" description="Helical" evidence="7">
    <location>
        <begin position="422"/>
        <end position="440"/>
    </location>
</feature>
<protein>
    <submittedName>
        <fullName evidence="9">Probable multidrug resistance transporter, MFS superfamily</fullName>
    </submittedName>
</protein>
<evidence type="ECO:0000256" key="3">
    <source>
        <dbReference type="ARBA" id="ARBA00022692"/>
    </source>
</evidence>
<feature type="transmembrane region" description="Helical" evidence="7">
    <location>
        <begin position="150"/>
        <end position="172"/>
    </location>
</feature>
<feature type="transmembrane region" description="Helical" evidence="7">
    <location>
        <begin position="382"/>
        <end position="410"/>
    </location>
</feature>
<dbReference type="HOGENOM" id="CLU_000960_28_3_11"/>
<dbReference type="EMBL" id="CP000433">
    <property type="protein sequence ID" value="ABH00561.1"/>
    <property type="molecule type" value="Genomic_DNA"/>
</dbReference>
<keyword evidence="9" id="KW-0614">Plasmid</keyword>